<gene>
    <name evidence="1" type="ORF">BLNAU_15738</name>
</gene>
<evidence type="ECO:0008006" key="3">
    <source>
        <dbReference type="Google" id="ProtNLM"/>
    </source>
</evidence>
<dbReference type="EMBL" id="JARBJD010000158">
    <property type="protein sequence ID" value="KAK2949358.1"/>
    <property type="molecule type" value="Genomic_DNA"/>
</dbReference>
<dbReference type="Proteomes" id="UP001281761">
    <property type="component" value="Unassembled WGS sequence"/>
</dbReference>
<name>A0ABQ9X9Z6_9EUKA</name>
<comment type="caution">
    <text evidence="1">The sequence shown here is derived from an EMBL/GenBank/DDBJ whole genome shotgun (WGS) entry which is preliminary data.</text>
</comment>
<sequence length="542" mass="61663">MKSTPLSIDSVLTELTRSGSNVSAIVNTRDWNAIPLLIREWDGSDEATMLRLLDEMFRILLVLSDSEHPLSNKRHLHSTLSALSQTPSLTKKILTRVRLCVTLLESVHDESLIIVTTTEIDELKKETEKGERGQGDELTPTTLTQIIATPNNNPWITSFTVPIDEGEWELKIRTRKRESGSILGFLKHPLPENATRRHCGWWLNGIGGDFTLWDGRMWKEREFKPEGTNKKCDRIGQTAAIRVNMWKREARLFVNDSEQPGIFTDIPSPLCLGISMPFFLVDLQSQDFSFDSPTSNTPLSIDSVLTELTRSGSNVSAIVNTRDWNAIPLLIREWDGSDEATMLRLLDEMFRILLVLSDSEHPLSNKRHLHSTLSALSQTPDHSDQIRGRVQNCITRLESVEEGPLTVLTIGELDQMKKEWDEVNEERKKRETEISVLIRIKEDLKRQLFVLPIWVGTTSLQTLDQTAHTLTPTTLTQIIKLEGKCWRTAFTHSINEGEWELIVACENRTCCSNRTNVLVHHNGDPSLVWCPSAHKFVNFDDF</sequence>
<reference evidence="1 2" key="1">
    <citation type="journal article" date="2022" name="bioRxiv">
        <title>Genomics of Preaxostyla Flagellates Illuminates Evolutionary Transitions and the Path Towards Mitochondrial Loss.</title>
        <authorList>
            <person name="Novak L.V.F."/>
            <person name="Treitli S.C."/>
            <person name="Pyrih J."/>
            <person name="Halakuc P."/>
            <person name="Pipaliya S.V."/>
            <person name="Vacek V."/>
            <person name="Brzon O."/>
            <person name="Soukal P."/>
            <person name="Eme L."/>
            <person name="Dacks J.B."/>
            <person name="Karnkowska A."/>
            <person name="Elias M."/>
            <person name="Hampl V."/>
        </authorList>
    </citation>
    <scope>NUCLEOTIDE SEQUENCE [LARGE SCALE GENOMIC DNA]</scope>
    <source>
        <strain evidence="1">NAU3</strain>
        <tissue evidence="1">Gut</tissue>
    </source>
</reference>
<keyword evidence="2" id="KW-1185">Reference proteome</keyword>
<evidence type="ECO:0000313" key="1">
    <source>
        <dbReference type="EMBL" id="KAK2949358.1"/>
    </source>
</evidence>
<accession>A0ABQ9X9Z6</accession>
<proteinExistence type="predicted"/>
<organism evidence="1 2">
    <name type="scientific">Blattamonas nauphoetae</name>
    <dbReference type="NCBI Taxonomy" id="2049346"/>
    <lineage>
        <taxon>Eukaryota</taxon>
        <taxon>Metamonada</taxon>
        <taxon>Preaxostyla</taxon>
        <taxon>Oxymonadida</taxon>
        <taxon>Blattamonas</taxon>
    </lineage>
</organism>
<evidence type="ECO:0000313" key="2">
    <source>
        <dbReference type="Proteomes" id="UP001281761"/>
    </source>
</evidence>
<protein>
    <recommendedName>
        <fullName evidence="3">B30.2/SPRY domain-containing protein</fullName>
    </recommendedName>
</protein>